<dbReference type="GO" id="GO:0009733">
    <property type="term" value="P:response to auxin"/>
    <property type="evidence" value="ECO:0007669"/>
    <property type="project" value="InterPro"/>
</dbReference>
<proteinExistence type="inferred from homology"/>
<dbReference type="InterPro" id="IPR003676">
    <property type="entry name" value="SAUR_fam"/>
</dbReference>
<evidence type="ECO:0000256" key="1">
    <source>
        <dbReference type="ARBA" id="ARBA00006974"/>
    </source>
</evidence>
<dbReference type="Gramene" id="KCW64179">
    <property type="protein sequence ID" value="KCW64179"/>
    <property type="gene ID" value="EUGRSUZ_G01828"/>
</dbReference>
<name>A0A059BDQ8_EUCGR</name>
<evidence type="ECO:0000313" key="4">
    <source>
        <dbReference type="EMBL" id="KCW64179.1"/>
    </source>
</evidence>
<reference evidence="4" key="1">
    <citation type="submission" date="2013-07" db="EMBL/GenBank/DDBJ databases">
        <title>The genome of Eucalyptus grandis.</title>
        <authorList>
            <person name="Schmutz J."/>
            <person name="Hayes R."/>
            <person name="Myburg A."/>
            <person name="Tuskan G."/>
            <person name="Grattapaglia D."/>
            <person name="Rokhsar D.S."/>
        </authorList>
    </citation>
    <scope>NUCLEOTIDE SEQUENCE</scope>
    <source>
        <tissue evidence="4">Leaf extractions</tissue>
    </source>
</reference>
<evidence type="ECO:0000256" key="2">
    <source>
        <dbReference type="ARBA" id="ARBA00022473"/>
    </source>
</evidence>
<organism evidence="4">
    <name type="scientific">Eucalyptus grandis</name>
    <name type="common">Flooded gum</name>
    <dbReference type="NCBI Taxonomy" id="71139"/>
    <lineage>
        <taxon>Eukaryota</taxon>
        <taxon>Viridiplantae</taxon>
        <taxon>Streptophyta</taxon>
        <taxon>Embryophyta</taxon>
        <taxon>Tracheophyta</taxon>
        <taxon>Spermatophyta</taxon>
        <taxon>Magnoliopsida</taxon>
        <taxon>eudicotyledons</taxon>
        <taxon>Gunneridae</taxon>
        <taxon>Pentapetalae</taxon>
        <taxon>rosids</taxon>
        <taxon>malvids</taxon>
        <taxon>Myrtales</taxon>
        <taxon>Myrtaceae</taxon>
        <taxon>Myrtoideae</taxon>
        <taxon>Eucalypteae</taxon>
        <taxon>Eucalyptus</taxon>
    </lineage>
</organism>
<dbReference type="STRING" id="71139.A0A059BDQ8"/>
<evidence type="ECO:0008006" key="5">
    <source>
        <dbReference type="Google" id="ProtNLM"/>
    </source>
</evidence>
<sequence>MISTQKLLIIARKWKKSLWKCEMLKVNEKGHFVFYSTDGRRFAVPLPCLQTYIFQELFKFAEEEFRLSSNGPIRMPFDPAAMEYAISLLRRGLSEDSQRAVLDVISLGCCSSSSSASSSCRPPAVTCLLI</sequence>
<dbReference type="Pfam" id="PF02519">
    <property type="entry name" value="Auxin_inducible"/>
    <property type="match status" value="1"/>
</dbReference>
<accession>A0A059BDQ8</accession>
<dbReference type="InParanoid" id="A0A059BDQ8"/>
<dbReference type="PANTHER" id="PTHR31175">
    <property type="entry name" value="AUXIN-RESPONSIVE FAMILY PROTEIN"/>
    <property type="match status" value="1"/>
</dbReference>
<dbReference type="EMBL" id="KK198759">
    <property type="protein sequence ID" value="KCW64179.1"/>
    <property type="molecule type" value="Genomic_DNA"/>
</dbReference>
<keyword evidence="2" id="KW-0217">Developmental protein</keyword>
<gene>
    <name evidence="4" type="ORF">EUGRSUZ_G01828</name>
</gene>
<keyword evidence="3" id="KW-0341">Growth regulation</keyword>
<comment type="similarity">
    <text evidence="1">Belongs to the ARG7 family.</text>
</comment>
<dbReference type="AlphaFoldDB" id="A0A059BDQ8"/>
<protein>
    <recommendedName>
        <fullName evidence="5">Auxin-responsive protein</fullName>
    </recommendedName>
</protein>
<dbReference type="PANTHER" id="PTHR31175:SF65">
    <property type="entry name" value="AUXIN-RESPONSIVE PROTEIN SAUR66-LIKE"/>
    <property type="match status" value="1"/>
</dbReference>
<evidence type="ECO:0000256" key="3">
    <source>
        <dbReference type="ARBA" id="ARBA00022604"/>
    </source>
</evidence>